<reference evidence="2" key="1">
    <citation type="submission" date="2014-04" db="EMBL/GenBank/DDBJ databases">
        <title>Evolutionary Origins and Diversification of the Mycorrhizal Mutualists.</title>
        <authorList>
            <consortium name="DOE Joint Genome Institute"/>
            <consortium name="Mycorrhizal Genomics Consortium"/>
            <person name="Kohler A."/>
            <person name="Kuo A."/>
            <person name="Nagy L.G."/>
            <person name="Floudas D."/>
            <person name="Copeland A."/>
            <person name="Barry K.W."/>
            <person name="Cichocki N."/>
            <person name="Veneault-Fourrey C."/>
            <person name="LaButti K."/>
            <person name="Lindquist E.A."/>
            <person name="Lipzen A."/>
            <person name="Lundell T."/>
            <person name="Morin E."/>
            <person name="Murat C."/>
            <person name="Riley R."/>
            <person name="Ohm R."/>
            <person name="Sun H."/>
            <person name="Tunlid A."/>
            <person name="Henrissat B."/>
            <person name="Grigoriev I.V."/>
            <person name="Hibbett D.S."/>
            <person name="Martin F."/>
        </authorList>
    </citation>
    <scope>NUCLEOTIDE SEQUENCE [LARGE SCALE GENOMIC DNA]</scope>
    <source>
        <strain evidence="2">FD-334 SS-4</strain>
    </source>
</reference>
<name>A0A0D2M7W7_HYPSF</name>
<keyword evidence="2" id="KW-1185">Reference proteome</keyword>
<accession>A0A0D2M7W7</accession>
<proteinExistence type="predicted"/>
<evidence type="ECO:0000313" key="2">
    <source>
        <dbReference type="Proteomes" id="UP000054270"/>
    </source>
</evidence>
<dbReference type="Proteomes" id="UP000054270">
    <property type="component" value="Unassembled WGS sequence"/>
</dbReference>
<gene>
    <name evidence="1" type="ORF">HYPSUDRAFT_143850</name>
</gene>
<dbReference type="AlphaFoldDB" id="A0A0D2M7W7"/>
<dbReference type="OrthoDB" id="3041043at2759"/>
<dbReference type="EMBL" id="KN817578">
    <property type="protein sequence ID" value="KJA19353.1"/>
    <property type="molecule type" value="Genomic_DNA"/>
</dbReference>
<dbReference type="OMA" id="ITYSKAY"/>
<organism evidence="1 2">
    <name type="scientific">Hypholoma sublateritium (strain FD-334 SS-4)</name>
    <dbReference type="NCBI Taxonomy" id="945553"/>
    <lineage>
        <taxon>Eukaryota</taxon>
        <taxon>Fungi</taxon>
        <taxon>Dikarya</taxon>
        <taxon>Basidiomycota</taxon>
        <taxon>Agaricomycotina</taxon>
        <taxon>Agaricomycetes</taxon>
        <taxon>Agaricomycetidae</taxon>
        <taxon>Agaricales</taxon>
        <taxon>Agaricineae</taxon>
        <taxon>Strophariaceae</taxon>
        <taxon>Hypholoma</taxon>
    </lineage>
</organism>
<sequence>MSLELLWVTSYISYSILAKLYIYHRPSTTDDLILGPLSPAELYKYARTCKASRNAVNAYIRRQFQVHKLLGRYFSEPEILEFRLLQFNTGMVISGSSALQFFNRSVYDESDLDLYVEHRYRKSIAIWLRQIGYKYMPHAKSTLATLDDALLSEFMGGFQEGLNLTEGWNEEYYEAILVLTFEKHRPYRKVQVITSILNPISKVLLFHSTCVMNIITHNKAYCFFPRATFGEHRRSLEVNPYRSGSDTIRVTRAFEKYKARGWTIIPYATREDFDGPNAAFPHGPRRVGDSKCWTIPILPDIDLPDGHAESNAWVTRYDQNMNVVMRFYGMYSRSLLRTGYILPEDDNLLDWIYEITSGISNGFILKLDR</sequence>
<protein>
    <submittedName>
        <fullName evidence="1">Uncharacterized protein</fullName>
    </submittedName>
</protein>
<evidence type="ECO:0000313" key="1">
    <source>
        <dbReference type="EMBL" id="KJA19353.1"/>
    </source>
</evidence>